<dbReference type="Proteomes" id="UP000559626">
    <property type="component" value="Unassembled WGS sequence"/>
</dbReference>
<gene>
    <name evidence="2" type="ORF">HHL22_03650</name>
</gene>
<organism evidence="2 3">
    <name type="scientific">Hymenobacter polaris</name>
    <dbReference type="NCBI Taxonomy" id="2682546"/>
    <lineage>
        <taxon>Bacteria</taxon>
        <taxon>Pseudomonadati</taxon>
        <taxon>Bacteroidota</taxon>
        <taxon>Cytophagia</taxon>
        <taxon>Cytophagales</taxon>
        <taxon>Hymenobacteraceae</taxon>
        <taxon>Hymenobacter</taxon>
    </lineage>
</organism>
<comment type="caution">
    <text evidence="2">The sequence shown here is derived from an EMBL/GenBank/DDBJ whole genome shotgun (WGS) entry which is preliminary data.</text>
</comment>
<proteinExistence type="predicted"/>
<dbReference type="AlphaFoldDB" id="A0A7Y0ABL3"/>
<evidence type="ECO:0000313" key="2">
    <source>
        <dbReference type="EMBL" id="NML64293.1"/>
    </source>
</evidence>
<dbReference type="EMBL" id="JABBGH010000001">
    <property type="protein sequence ID" value="NML64293.1"/>
    <property type="molecule type" value="Genomic_DNA"/>
</dbReference>
<evidence type="ECO:0000256" key="1">
    <source>
        <dbReference type="SAM" id="MobiDB-lite"/>
    </source>
</evidence>
<feature type="region of interest" description="Disordered" evidence="1">
    <location>
        <begin position="21"/>
        <end position="42"/>
    </location>
</feature>
<accession>A0A7Y0ABL3</accession>
<keyword evidence="3" id="KW-1185">Reference proteome</keyword>
<keyword evidence="2" id="KW-0449">Lipoprotein</keyword>
<sequence>MKNLLFPIGLVATLAGCSKKEEPAPAPNPYLGHWQSESEVGR</sequence>
<dbReference type="RefSeq" id="WP_169529600.1">
    <property type="nucleotide sequence ID" value="NZ_JABBGH010000001.1"/>
</dbReference>
<protein>
    <submittedName>
        <fullName evidence="2">Lipoprotein</fullName>
    </submittedName>
</protein>
<reference evidence="2 3" key="1">
    <citation type="submission" date="2020-04" db="EMBL/GenBank/DDBJ databases">
        <title>Hymenobacter polaris sp. nov., isolated from Arctic soil.</title>
        <authorList>
            <person name="Dahal R.H."/>
        </authorList>
    </citation>
    <scope>NUCLEOTIDE SEQUENCE [LARGE SCALE GENOMIC DNA]</scope>
    <source>
        <strain evidence="2 3">RP-2-7</strain>
    </source>
</reference>
<dbReference type="PROSITE" id="PS51257">
    <property type="entry name" value="PROKAR_LIPOPROTEIN"/>
    <property type="match status" value="1"/>
</dbReference>
<name>A0A7Y0ABL3_9BACT</name>
<evidence type="ECO:0000313" key="3">
    <source>
        <dbReference type="Proteomes" id="UP000559626"/>
    </source>
</evidence>